<evidence type="ECO:0000313" key="2">
    <source>
        <dbReference type="Proteomes" id="UP000295547"/>
    </source>
</evidence>
<dbReference type="EMBL" id="SMBJ01000012">
    <property type="protein sequence ID" value="TCU20860.1"/>
    <property type="molecule type" value="Genomic_DNA"/>
</dbReference>
<comment type="caution">
    <text evidence="1">The sequence shown here is derived from an EMBL/GenBank/DDBJ whole genome shotgun (WGS) entry which is preliminary data.</text>
</comment>
<organism evidence="1 2">
    <name type="scientific">Rhizobium azibense</name>
    <dbReference type="NCBI Taxonomy" id="1136135"/>
    <lineage>
        <taxon>Bacteria</taxon>
        <taxon>Pseudomonadati</taxon>
        <taxon>Pseudomonadota</taxon>
        <taxon>Alphaproteobacteria</taxon>
        <taxon>Hyphomicrobiales</taxon>
        <taxon>Rhizobiaceae</taxon>
        <taxon>Rhizobium/Agrobacterium group</taxon>
        <taxon>Rhizobium</taxon>
    </lineage>
</organism>
<proteinExistence type="predicted"/>
<keyword evidence="2" id="KW-1185">Reference proteome</keyword>
<accession>A0A4R3QGI7</accession>
<reference evidence="1 2" key="1">
    <citation type="submission" date="2019-03" db="EMBL/GenBank/DDBJ databases">
        <title>Genomic Encyclopedia of Type Strains, Phase IV (KMG-V): Genome sequencing to study the core and pangenomes of soil and plant-associated prokaryotes.</title>
        <authorList>
            <person name="Whitman W."/>
        </authorList>
    </citation>
    <scope>NUCLEOTIDE SEQUENCE [LARGE SCALE GENOMIC DNA]</scope>
    <source>
        <strain evidence="1 2">Gr42</strain>
    </source>
</reference>
<dbReference type="AlphaFoldDB" id="A0A4R3QGI7"/>
<evidence type="ECO:0000313" key="1">
    <source>
        <dbReference type="EMBL" id="TCU20860.1"/>
    </source>
</evidence>
<protein>
    <submittedName>
        <fullName evidence="1">Uncharacterized protein</fullName>
    </submittedName>
</protein>
<gene>
    <name evidence="1" type="ORF">EV130_112240</name>
</gene>
<name>A0A4R3QGI7_9HYPH</name>
<dbReference type="Proteomes" id="UP000295547">
    <property type="component" value="Unassembled WGS sequence"/>
</dbReference>
<sequence>MLEIHDGVTDAIANAQVIYSGQIALSPRQRSFRVTTDDPAMVFEVYFGSSSSKESAASEAVALNTFDLQPVAKSAGAIFTLPVFGNDTLGAVVAGSNK</sequence>